<reference evidence="3" key="1">
    <citation type="journal article" date="2019" name="Int. J. Syst. Evol. Microbiol.">
        <title>The Global Catalogue of Microorganisms (GCM) 10K type strain sequencing project: providing services to taxonomists for standard genome sequencing and annotation.</title>
        <authorList>
            <consortium name="The Broad Institute Genomics Platform"/>
            <consortium name="The Broad Institute Genome Sequencing Center for Infectious Disease"/>
            <person name="Wu L."/>
            <person name="Ma J."/>
        </authorList>
    </citation>
    <scope>NUCLEOTIDE SEQUENCE [LARGE SCALE GENOMIC DNA]</scope>
    <source>
        <strain evidence="3">JCM 16578</strain>
    </source>
</reference>
<keyword evidence="3" id="KW-1185">Reference proteome</keyword>
<proteinExistence type="predicted"/>
<sequence>MAWVTFVPRGTPVAREACRTKGKACFRRSHGRSVDDARDDPHPPVTARQPLGLLPDDHTPTTAFRAGSDKHEHDDQDRRTT</sequence>
<comment type="caution">
    <text evidence="2">The sequence shown here is derived from an EMBL/GenBank/DDBJ whole genome shotgun (WGS) entry which is preliminary data.</text>
</comment>
<protein>
    <submittedName>
        <fullName evidence="2">Uncharacterized protein</fullName>
    </submittedName>
</protein>
<dbReference type="EMBL" id="BAAAZA010000017">
    <property type="protein sequence ID" value="GAA3881111.1"/>
    <property type="molecule type" value="Genomic_DNA"/>
</dbReference>
<dbReference type="Proteomes" id="UP001501563">
    <property type="component" value="Unassembled WGS sequence"/>
</dbReference>
<gene>
    <name evidence="2" type="ORF">GCM10022207_54910</name>
</gene>
<feature type="compositionally biased region" description="Basic and acidic residues" evidence="1">
    <location>
        <begin position="32"/>
        <end position="42"/>
    </location>
</feature>
<feature type="compositionally biased region" description="Basic and acidic residues" evidence="1">
    <location>
        <begin position="67"/>
        <end position="81"/>
    </location>
</feature>
<evidence type="ECO:0000256" key="1">
    <source>
        <dbReference type="SAM" id="MobiDB-lite"/>
    </source>
</evidence>
<feature type="region of interest" description="Disordered" evidence="1">
    <location>
        <begin position="23"/>
        <end position="81"/>
    </location>
</feature>
<evidence type="ECO:0000313" key="3">
    <source>
        <dbReference type="Proteomes" id="UP001501563"/>
    </source>
</evidence>
<name>A0ABP7KP41_9ACTN</name>
<evidence type="ECO:0000313" key="2">
    <source>
        <dbReference type="EMBL" id="GAA3881111.1"/>
    </source>
</evidence>
<accession>A0ABP7KP41</accession>
<organism evidence="2 3">
    <name type="scientific">Streptomyces lannensis</name>
    <dbReference type="NCBI Taxonomy" id="766498"/>
    <lineage>
        <taxon>Bacteria</taxon>
        <taxon>Bacillati</taxon>
        <taxon>Actinomycetota</taxon>
        <taxon>Actinomycetes</taxon>
        <taxon>Kitasatosporales</taxon>
        <taxon>Streptomycetaceae</taxon>
        <taxon>Streptomyces</taxon>
    </lineage>
</organism>